<dbReference type="EMBL" id="KQ965821">
    <property type="protein sequence ID" value="KXS10508.1"/>
    <property type="molecule type" value="Genomic_DNA"/>
</dbReference>
<sequence>MNGSPVAGSQKKPKALSAVLFFIDPITSATTGIADWQTCYPGSTYCINSAAVCCIASGDGSKYTCRPNGANCQSFAPSPALTPSPAYGIADWQTCYPGSTYCTDSAAVRGEVEYVHSK</sequence>
<name>A0A139A1K5_GONPJ</name>
<accession>A0A139A1K5</accession>
<gene>
    <name evidence="1" type="ORF">M427DRAFT_477554</name>
</gene>
<keyword evidence="2" id="KW-1185">Reference proteome</keyword>
<dbReference type="AlphaFoldDB" id="A0A139A1K5"/>
<proteinExistence type="predicted"/>
<dbReference type="Proteomes" id="UP000070544">
    <property type="component" value="Unassembled WGS sequence"/>
</dbReference>
<dbReference type="OrthoDB" id="2138957at2759"/>
<organism evidence="1 2">
    <name type="scientific">Gonapodya prolifera (strain JEL478)</name>
    <name type="common">Monoblepharis prolifera</name>
    <dbReference type="NCBI Taxonomy" id="1344416"/>
    <lineage>
        <taxon>Eukaryota</taxon>
        <taxon>Fungi</taxon>
        <taxon>Fungi incertae sedis</taxon>
        <taxon>Chytridiomycota</taxon>
        <taxon>Chytridiomycota incertae sedis</taxon>
        <taxon>Monoblepharidomycetes</taxon>
        <taxon>Monoblepharidales</taxon>
        <taxon>Gonapodyaceae</taxon>
        <taxon>Gonapodya</taxon>
    </lineage>
</organism>
<protein>
    <submittedName>
        <fullName evidence="1">Uncharacterized protein</fullName>
    </submittedName>
</protein>
<evidence type="ECO:0000313" key="1">
    <source>
        <dbReference type="EMBL" id="KXS10508.1"/>
    </source>
</evidence>
<evidence type="ECO:0000313" key="2">
    <source>
        <dbReference type="Proteomes" id="UP000070544"/>
    </source>
</evidence>
<reference evidence="1 2" key="1">
    <citation type="journal article" date="2015" name="Genome Biol. Evol.">
        <title>Phylogenomic analyses indicate that early fungi evolved digesting cell walls of algal ancestors of land plants.</title>
        <authorList>
            <person name="Chang Y."/>
            <person name="Wang S."/>
            <person name="Sekimoto S."/>
            <person name="Aerts A.L."/>
            <person name="Choi C."/>
            <person name="Clum A."/>
            <person name="LaButti K.M."/>
            <person name="Lindquist E.A."/>
            <person name="Yee Ngan C."/>
            <person name="Ohm R.A."/>
            <person name="Salamov A.A."/>
            <person name="Grigoriev I.V."/>
            <person name="Spatafora J.W."/>
            <person name="Berbee M.L."/>
        </authorList>
    </citation>
    <scope>NUCLEOTIDE SEQUENCE [LARGE SCALE GENOMIC DNA]</scope>
    <source>
        <strain evidence="1 2">JEL478</strain>
    </source>
</reference>